<evidence type="ECO:0000256" key="2">
    <source>
        <dbReference type="SAM" id="MobiDB-lite"/>
    </source>
</evidence>
<keyword evidence="3" id="KW-0472">Membrane</keyword>
<dbReference type="EMBL" id="DWUS01000047">
    <property type="protein sequence ID" value="HJD50599.1"/>
    <property type="molecule type" value="Genomic_DNA"/>
</dbReference>
<accession>A0A9D2UDR1</accession>
<dbReference type="Proteomes" id="UP000823908">
    <property type="component" value="Unassembled WGS sequence"/>
</dbReference>
<evidence type="ECO:0000256" key="1">
    <source>
        <dbReference type="ARBA" id="ARBA00022729"/>
    </source>
</evidence>
<feature type="region of interest" description="Disordered" evidence="2">
    <location>
        <begin position="154"/>
        <end position="173"/>
    </location>
</feature>
<reference evidence="4" key="1">
    <citation type="journal article" date="2021" name="PeerJ">
        <title>Extensive microbial diversity within the chicken gut microbiome revealed by metagenomics and culture.</title>
        <authorList>
            <person name="Gilroy R."/>
            <person name="Ravi A."/>
            <person name="Getino M."/>
            <person name="Pursley I."/>
            <person name="Horton D.L."/>
            <person name="Alikhan N.F."/>
            <person name="Baker D."/>
            <person name="Gharbi K."/>
            <person name="Hall N."/>
            <person name="Watson M."/>
            <person name="Adriaenssens E.M."/>
            <person name="Foster-Nyarko E."/>
            <person name="Jarju S."/>
            <person name="Secka A."/>
            <person name="Antonio M."/>
            <person name="Oren A."/>
            <person name="Chaudhuri R.R."/>
            <person name="La Ragione R."/>
            <person name="Hildebrand F."/>
            <person name="Pallen M.J."/>
        </authorList>
    </citation>
    <scope>NUCLEOTIDE SEQUENCE</scope>
    <source>
        <strain evidence="4">ChiHjej10B9-4811</strain>
    </source>
</reference>
<dbReference type="InterPro" id="IPR029050">
    <property type="entry name" value="Immunoprotect_excell_Ig-like"/>
</dbReference>
<feature type="transmembrane region" description="Helical" evidence="3">
    <location>
        <begin position="54"/>
        <end position="72"/>
    </location>
</feature>
<evidence type="ECO:0000313" key="4">
    <source>
        <dbReference type="EMBL" id="HJD50599.1"/>
    </source>
</evidence>
<protein>
    <submittedName>
        <fullName evidence="4">DUF308 domain-containing protein</fullName>
    </submittedName>
</protein>
<keyword evidence="1" id="KW-0732">Signal</keyword>
<dbReference type="AlphaFoldDB" id="A0A9D2UDR1"/>
<evidence type="ECO:0000313" key="5">
    <source>
        <dbReference type="Proteomes" id="UP000823908"/>
    </source>
</evidence>
<dbReference type="Gene3D" id="2.60.40.1240">
    <property type="match status" value="1"/>
</dbReference>
<name>A0A9D2UDR1_9MICC</name>
<keyword evidence="3" id="KW-1133">Transmembrane helix</keyword>
<feature type="transmembrane region" description="Helical" evidence="3">
    <location>
        <begin position="78"/>
        <end position="95"/>
    </location>
</feature>
<evidence type="ECO:0000256" key="3">
    <source>
        <dbReference type="SAM" id="Phobius"/>
    </source>
</evidence>
<feature type="transmembrane region" description="Helical" evidence="3">
    <location>
        <begin position="102"/>
        <end position="127"/>
    </location>
</feature>
<gene>
    <name evidence="4" type="ORF">H9908_01825</name>
</gene>
<comment type="caution">
    <text evidence="4">The sequence shown here is derived from an EMBL/GenBank/DDBJ whole genome shotgun (WGS) entry which is preliminary data.</text>
</comment>
<sequence>MSENPYTPNTPSSQPNQPGVPSSPAGAYATPGQQPYQGPYGAAEQPNGKKPKNVVGLVALGLGILGFILACIPGIMILGWLLLFAAFVTGIVGLFQKNKEKVSSIVAIVLSVIGSIVSAVVLIVFVGNTLANDPELQQSLEELESTLATPSAVASIDSGSSSSESAVEDSSGSASSLEGVLKFGDTAEFEDGLRLTVSEPRTDYVPSEYAARLDESLTNYVAFTVTIENGTSEPFEPLFYAEGNSGGKAIDQIFDSEQNIGSAPSGRILPGESVTFDIAFGVADPASITLDVSADFDHDAVLYSNK</sequence>
<feature type="region of interest" description="Disordered" evidence="2">
    <location>
        <begin position="1"/>
        <end position="47"/>
    </location>
</feature>
<proteinExistence type="predicted"/>
<reference evidence="4" key="2">
    <citation type="submission" date="2021-04" db="EMBL/GenBank/DDBJ databases">
        <authorList>
            <person name="Gilroy R."/>
        </authorList>
    </citation>
    <scope>NUCLEOTIDE SEQUENCE</scope>
    <source>
        <strain evidence="4">ChiHjej10B9-4811</strain>
    </source>
</reference>
<feature type="compositionally biased region" description="Polar residues" evidence="2">
    <location>
        <begin position="1"/>
        <end position="20"/>
    </location>
</feature>
<organism evidence="4 5">
    <name type="scientific">Candidatus Rothia avistercoris</name>
    <dbReference type="NCBI Taxonomy" id="2840479"/>
    <lineage>
        <taxon>Bacteria</taxon>
        <taxon>Bacillati</taxon>
        <taxon>Actinomycetota</taxon>
        <taxon>Actinomycetes</taxon>
        <taxon>Micrococcales</taxon>
        <taxon>Micrococcaceae</taxon>
        <taxon>Rothia</taxon>
    </lineage>
</organism>
<keyword evidence="3" id="KW-0812">Transmembrane</keyword>